<name>A0A9J5Y8M9_SOLCO</name>
<dbReference type="SUPFAM" id="SSF81383">
    <property type="entry name" value="F-box domain"/>
    <property type="match status" value="2"/>
</dbReference>
<dbReference type="NCBIfam" id="TIGR01640">
    <property type="entry name" value="F_box_assoc_1"/>
    <property type="match status" value="1"/>
</dbReference>
<feature type="domain" description="F-box" evidence="1">
    <location>
        <begin position="37"/>
        <end position="77"/>
    </location>
</feature>
<keyword evidence="3" id="KW-1185">Reference proteome</keyword>
<dbReference type="InterPro" id="IPR017451">
    <property type="entry name" value="F-box-assoc_interact_dom"/>
</dbReference>
<dbReference type="InterPro" id="IPR001810">
    <property type="entry name" value="F-box_dom"/>
</dbReference>
<proteinExistence type="predicted"/>
<evidence type="ECO:0000313" key="3">
    <source>
        <dbReference type="Proteomes" id="UP000824120"/>
    </source>
</evidence>
<dbReference type="EMBL" id="JACXVP010000007">
    <property type="protein sequence ID" value="KAG5596271.1"/>
    <property type="molecule type" value="Genomic_DNA"/>
</dbReference>
<protein>
    <recommendedName>
        <fullName evidence="1">F-box domain-containing protein</fullName>
    </recommendedName>
</protein>
<gene>
    <name evidence="2" type="ORF">H5410_037503</name>
</gene>
<dbReference type="Pfam" id="PF00646">
    <property type="entry name" value="F-box"/>
    <property type="match status" value="2"/>
</dbReference>
<dbReference type="Pfam" id="PF08268">
    <property type="entry name" value="FBA_3"/>
    <property type="match status" value="1"/>
</dbReference>
<sequence>MILQKPNKKMKISVVRRKRSSEEEEGNYANIDDFNKLSDDVITSLFLRCTLKSLSMLRCTSKLWNNFITAPSFLHSHLTQSTQNGPKLLFLERICLYRSESSRLRFVSIDMDGNREELYTVTSRDYQLACATMQVRFGLVCLSTDCRLYLCNPALQQLCELPEYSLSATPGYCHFGFGYLHSRKEYKVVHFFYSFPSMTERWCHRGKLRVSHLKCEVLTINKVGGISFNRWKEIADRSPCHPRSEGQLVNECMYWWTYCVPRARVNQILSFDFENEKFLTISPPSPFEGDLGLFVMDLKGMVCLPDSARFRRSSILDLWILKDKINCTWVKEYSIRLIDFGFKKITYVFMTCNEEIIFQHLGKVVFYDLKRKSFREVEALSHPLLQYGILKPNTLNNILVCTKKGLPKITMEPITMLHGEPHIKWSETQVATMTVIENLQHAIVGKFSYVQQRKRSSGTEEEGNYPNIDYFNKLSDDVITSLFLRCTLKSLSMLRCTSKLWNNFIISSSFLHLHLTQSTVNGPKLLFLERTSLFPAKSSRLRFVSIDTDGSREELYTVTVPDDQLAFANCRLYLCNPAQQQLRELPEYSLSATPGYTHFGFAYLHSRKEYKVVHFFYTFPSMTERWCHLGKLRVSHLKCEVLTINKVGGISLIDGKKLQTGLLVIRDLKDS</sequence>
<dbReference type="OrthoDB" id="1247011at2759"/>
<dbReference type="SMART" id="SM00256">
    <property type="entry name" value="FBOX"/>
    <property type="match status" value="2"/>
</dbReference>
<comment type="caution">
    <text evidence="2">The sequence shown here is derived from an EMBL/GenBank/DDBJ whole genome shotgun (WGS) entry which is preliminary data.</text>
</comment>
<dbReference type="InterPro" id="IPR013187">
    <property type="entry name" value="F-box-assoc_dom_typ3"/>
</dbReference>
<evidence type="ECO:0000259" key="1">
    <source>
        <dbReference type="SMART" id="SM00256"/>
    </source>
</evidence>
<dbReference type="PANTHER" id="PTHR31111:SF136">
    <property type="entry name" value="F-BOX ASSOCIATED DOMAIN-CONTAINING PROTEIN"/>
    <property type="match status" value="1"/>
</dbReference>
<feature type="domain" description="F-box" evidence="1">
    <location>
        <begin position="474"/>
        <end position="514"/>
    </location>
</feature>
<dbReference type="Proteomes" id="UP000824120">
    <property type="component" value="Chromosome 7"/>
</dbReference>
<organism evidence="2 3">
    <name type="scientific">Solanum commersonii</name>
    <name type="common">Commerson's wild potato</name>
    <name type="synonym">Commerson's nightshade</name>
    <dbReference type="NCBI Taxonomy" id="4109"/>
    <lineage>
        <taxon>Eukaryota</taxon>
        <taxon>Viridiplantae</taxon>
        <taxon>Streptophyta</taxon>
        <taxon>Embryophyta</taxon>
        <taxon>Tracheophyta</taxon>
        <taxon>Spermatophyta</taxon>
        <taxon>Magnoliopsida</taxon>
        <taxon>eudicotyledons</taxon>
        <taxon>Gunneridae</taxon>
        <taxon>Pentapetalae</taxon>
        <taxon>asterids</taxon>
        <taxon>lamiids</taxon>
        <taxon>Solanales</taxon>
        <taxon>Solanaceae</taxon>
        <taxon>Solanoideae</taxon>
        <taxon>Solaneae</taxon>
        <taxon>Solanum</taxon>
    </lineage>
</organism>
<dbReference type="PANTHER" id="PTHR31111">
    <property type="entry name" value="BNAA05G37150D PROTEIN-RELATED"/>
    <property type="match status" value="1"/>
</dbReference>
<dbReference type="InterPro" id="IPR036047">
    <property type="entry name" value="F-box-like_dom_sf"/>
</dbReference>
<evidence type="ECO:0000313" key="2">
    <source>
        <dbReference type="EMBL" id="KAG5596271.1"/>
    </source>
</evidence>
<reference evidence="2 3" key="1">
    <citation type="submission" date="2020-09" db="EMBL/GenBank/DDBJ databases">
        <title>De no assembly of potato wild relative species, Solanum commersonii.</title>
        <authorList>
            <person name="Cho K."/>
        </authorList>
    </citation>
    <scope>NUCLEOTIDE SEQUENCE [LARGE SCALE GENOMIC DNA]</scope>
    <source>
        <strain evidence="2">LZ3.2</strain>
        <tissue evidence="2">Leaf</tissue>
    </source>
</reference>
<accession>A0A9J5Y8M9</accession>
<dbReference type="AlphaFoldDB" id="A0A9J5Y8M9"/>